<dbReference type="EMBL" id="BOQP01000011">
    <property type="protein sequence ID" value="GIM71837.1"/>
    <property type="molecule type" value="Genomic_DNA"/>
</dbReference>
<evidence type="ECO:0000256" key="1">
    <source>
        <dbReference type="SAM" id="Phobius"/>
    </source>
</evidence>
<dbReference type="AlphaFoldDB" id="A0A919SHX7"/>
<organism evidence="2 3">
    <name type="scientific">Winogradskya consettensis</name>
    <dbReference type="NCBI Taxonomy" id="113560"/>
    <lineage>
        <taxon>Bacteria</taxon>
        <taxon>Bacillati</taxon>
        <taxon>Actinomycetota</taxon>
        <taxon>Actinomycetes</taxon>
        <taxon>Micromonosporales</taxon>
        <taxon>Micromonosporaceae</taxon>
        <taxon>Winogradskya</taxon>
    </lineage>
</organism>
<reference evidence="2" key="1">
    <citation type="submission" date="2021-03" db="EMBL/GenBank/DDBJ databases">
        <title>Whole genome shotgun sequence of Actinoplanes consettensis NBRC 14913.</title>
        <authorList>
            <person name="Komaki H."/>
            <person name="Tamura T."/>
        </authorList>
    </citation>
    <scope>NUCLEOTIDE SEQUENCE</scope>
    <source>
        <strain evidence="2">NBRC 14913</strain>
    </source>
</reference>
<keyword evidence="1" id="KW-1133">Transmembrane helix</keyword>
<evidence type="ECO:0000313" key="3">
    <source>
        <dbReference type="Proteomes" id="UP000680865"/>
    </source>
</evidence>
<dbReference type="RefSeq" id="WP_212997590.1">
    <property type="nucleotide sequence ID" value="NZ_BAAATW010000008.1"/>
</dbReference>
<accession>A0A919SHX7</accession>
<dbReference type="Proteomes" id="UP000680865">
    <property type="component" value="Unassembled WGS sequence"/>
</dbReference>
<gene>
    <name evidence="2" type="ORF">Aco04nite_27310</name>
</gene>
<keyword evidence="3" id="KW-1185">Reference proteome</keyword>
<keyword evidence="1" id="KW-0812">Transmembrane</keyword>
<proteinExistence type="predicted"/>
<feature type="transmembrane region" description="Helical" evidence="1">
    <location>
        <begin position="12"/>
        <end position="34"/>
    </location>
</feature>
<keyword evidence="1" id="KW-0472">Membrane</keyword>
<name>A0A919SHX7_9ACTN</name>
<evidence type="ECO:0000313" key="2">
    <source>
        <dbReference type="EMBL" id="GIM71837.1"/>
    </source>
</evidence>
<feature type="transmembrane region" description="Helical" evidence="1">
    <location>
        <begin position="71"/>
        <end position="90"/>
    </location>
</feature>
<comment type="caution">
    <text evidence="2">The sequence shown here is derived from an EMBL/GenBank/DDBJ whole genome shotgun (WGS) entry which is preliminary data.</text>
</comment>
<protein>
    <submittedName>
        <fullName evidence="2">Uncharacterized protein</fullName>
    </submittedName>
</protein>
<sequence length="94" mass="10020">MDLQYGDQSQVAVGKGVAMGLFILGAIAALFIGMKFARLLDGSRSARADHQKAKGGLPGARKKAYGKTFEFVRFTAIIALALIAVVYGWVRSEG</sequence>